<accession>A0A9W8IZN5</accession>
<proteinExistence type="predicted"/>
<dbReference type="EMBL" id="JANBPK010001301">
    <property type="protein sequence ID" value="KAJ2923654.1"/>
    <property type="molecule type" value="Genomic_DNA"/>
</dbReference>
<name>A0A9W8IZN5_9AGAR</name>
<feature type="non-terminal residue" evidence="1">
    <location>
        <position position="56"/>
    </location>
</feature>
<dbReference type="Proteomes" id="UP001140091">
    <property type="component" value="Unassembled WGS sequence"/>
</dbReference>
<evidence type="ECO:0000313" key="2">
    <source>
        <dbReference type="Proteomes" id="UP001140091"/>
    </source>
</evidence>
<reference evidence="1" key="1">
    <citation type="submission" date="2022-06" db="EMBL/GenBank/DDBJ databases">
        <title>Genome Sequence of Candolleomyces eurysporus.</title>
        <authorList>
            <person name="Buettner E."/>
        </authorList>
    </citation>
    <scope>NUCLEOTIDE SEQUENCE</scope>
    <source>
        <strain evidence="1">VTCC 930004</strain>
    </source>
</reference>
<gene>
    <name evidence="1" type="ORF">H1R20_g13440</name>
</gene>
<sequence length="56" mass="6446">MPNSFAQQQEIQQWDIGFRDLRQRPLFSLIYGLFDVAFFPASASSFRHASAPSVRL</sequence>
<keyword evidence="2" id="KW-1185">Reference proteome</keyword>
<protein>
    <submittedName>
        <fullName evidence="1">Uncharacterized protein</fullName>
    </submittedName>
</protein>
<dbReference type="AlphaFoldDB" id="A0A9W8IZN5"/>
<organism evidence="1 2">
    <name type="scientific">Candolleomyces eurysporus</name>
    <dbReference type="NCBI Taxonomy" id="2828524"/>
    <lineage>
        <taxon>Eukaryota</taxon>
        <taxon>Fungi</taxon>
        <taxon>Dikarya</taxon>
        <taxon>Basidiomycota</taxon>
        <taxon>Agaricomycotina</taxon>
        <taxon>Agaricomycetes</taxon>
        <taxon>Agaricomycetidae</taxon>
        <taxon>Agaricales</taxon>
        <taxon>Agaricineae</taxon>
        <taxon>Psathyrellaceae</taxon>
        <taxon>Candolleomyces</taxon>
    </lineage>
</organism>
<evidence type="ECO:0000313" key="1">
    <source>
        <dbReference type="EMBL" id="KAJ2923654.1"/>
    </source>
</evidence>
<comment type="caution">
    <text evidence="1">The sequence shown here is derived from an EMBL/GenBank/DDBJ whole genome shotgun (WGS) entry which is preliminary data.</text>
</comment>